<accession>A0A0N0U3M6</accession>
<evidence type="ECO:0000256" key="1">
    <source>
        <dbReference type="SAM" id="MobiDB-lite"/>
    </source>
</evidence>
<feature type="region of interest" description="Disordered" evidence="1">
    <location>
        <begin position="76"/>
        <end position="123"/>
    </location>
</feature>
<evidence type="ECO:0000313" key="3">
    <source>
        <dbReference type="Proteomes" id="UP000053105"/>
    </source>
</evidence>
<dbReference type="Proteomes" id="UP000053105">
    <property type="component" value="Unassembled WGS sequence"/>
</dbReference>
<dbReference type="AlphaFoldDB" id="A0A0N0U3M6"/>
<name>A0A0N0U3M6_9HYME</name>
<organism evidence="2 3">
    <name type="scientific">Melipona quadrifasciata</name>
    <dbReference type="NCBI Taxonomy" id="166423"/>
    <lineage>
        <taxon>Eukaryota</taxon>
        <taxon>Metazoa</taxon>
        <taxon>Ecdysozoa</taxon>
        <taxon>Arthropoda</taxon>
        <taxon>Hexapoda</taxon>
        <taxon>Insecta</taxon>
        <taxon>Pterygota</taxon>
        <taxon>Neoptera</taxon>
        <taxon>Endopterygota</taxon>
        <taxon>Hymenoptera</taxon>
        <taxon>Apocrita</taxon>
        <taxon>Aculeata</taxon>
        <taxon>Apoidea</taxon>
        <taxon>Anthophila</taxon>
        <taxon>Apidae</taxon>
        <taxon>Melipona</taxon>
    </lineage>
</organism>
<proteinExistence type="predicted"/>
<reference evidence="2 3" key="1">
    <citation type="submission" date="2015-07" db="EMBL/GenBank/DDBJ databases">
        <title>The genome of Melipona quadrifasciata.</title>
        <authorList>
            <person name="Pan H."/>
            <person name="Kapheim K."/>
        </authorList>
    </citation>
    <scope>NUCLEOTIDE SEQUENCE [LARGE SCALE GENOMIC DNA]</scope>
    <source>
        <strain evidence="2">0111107301</strain>
        <tissue evidence="2">Whole body</tissue>
    </source>
</reference>
<feature type="compositionally biased region" description="Polar residues" evidence="1">
    <location>
        <begin position="107"/>
        <end position="123"/>
    </location>
</feature>
<evidence type="ECO:0000313" key="2">
    <source>
        <dbReference type="EMBL" id="KOX69294.1"/>
    </source>
</evidence>
<evidence type="ECO:0008006" key="4">
    <source>
        <dbReference type="Google" id="ProtNLM"/>
    </source>
</evidence>
<keyword evidence="3" id="KW-1185">Reference proteome</keyword>
<feature type="compositionally biased region" description="Basic and acidic residues" evidence="1">
    <location>
        <begin position="81"/>
        <end position="96"/>
    </location>
</feature>
<dbReference type="EMBL" id="KQ435896">
    <property type="protein sequence ID" value="KOX69294.1"/>
    <property type="molecule type" value="Genomic_DNA"/>
</dbReference>
<gene>
    <name evidence="2" type="ORF">WN51_04331</name>
</gene>
<sequence length="123" mass="13717">MARFVKRGTTRRRSQGLVNVKHRPRNCDVCHRLFAAGEASRKHERIACKQRRLVPLNGKTLDNVVAVSGLRRRASSMALGGERKKPAGTRRMDRGRVNAGPGKKQWGNCSTLQPPEWQSGSDS</sequence>
<protein>
    <recommendedName>
        <fullName evidence="4">C2H2-type domain-containing protein</fullName>
    </recommendedName>
</protein>